<evidence type="ECO:0000313" key="5">
    <source>
        <dbReference type="Proteomes" id="UP001305421"/>
    </source>
</evidence>
<feature type="short sequence motif" description="GXSXG" evidence="2">
    <location>
        <begin position="123"/>
        <end position="127"/>
    </location>
</feature>
<feature type="short sequence motif" description="GXGXXG" evidence="2">
    <location>
        <begin position="94"/>
        <end position="99"/>
    </location>
</feature>
<dbReference type="InterPro" id="IPR016035">
    <property type="entry name" value="Acyl_Trfase/lysoPLipase"/>
</dbReference>
<comment type="caution">
    <text evidence="2">Lacks conserved residue(s) required for the propagation of feature annotation.</text>
</comment>
<name>A0ABY9Y8Z5_9GAMM</name>
<evidence type="ECO:0000313" key="4">
    <source>
        <dbReference type="EMBL" id="WNH47116.1"/>
    </source>
</evidence>
<dbReference type="Pfam" id="PF01734">
    <property type="entry name" value="Patatin"/>
    <property type="match status" value="1"/>
</dbReference>
<gene>
    <name evidence="4" type="ORF">PDM28_10370</name>
</gene>
<dbReference type="Proteomes" id="UP001305421">
    <property type="component" value="Chromosome"/>
</dbReference>
<dbReference type="InterPro" id="IPR002641">
    <property type="entry name" value="PNPLA_dom"/>
</dbReference>
<keyword evidence="5" id="KW-1185">Reference proteome</keyword>
<feature type="active site" description="Nucleophile" evidence="2">
    <location>
        <position position="125"/>
    </location>
</feature>
<feature type="domain" description="PNPLA" evidence="3">
    <location>
        <begin position="90"/>
        <end position="283"/>
    </location>
</feature>
<dbReference type="PROSITE" id="PS51257">
    <property type="entry name" value="PROKAR_LIPOPROTEIN"/>
    <property type="match status" value="1"/>
</dbReference>
<dbReference type="RefSeq" id="WP_311181896.1">
    <property type="nucleotide sequence ID" value="NZ_CP115543.1"/>
</dbReference>
<keyword evidence="2" id="KW-0442">Lipid degradation</keyword>
<accession>A0ABY9Y8Z5</accession>
<evidence type="ECO:0000259" key="3">
    <source>
        <dbReference type="PROSITE" id="PS51635"/>
    </source>
</evidence>
<feature type="active site" description="Proton acceptor" evidence="2">
    <location>
        <position position="270"/>
    </location>
</feature>
<organism evidence="4 5">
    <name type="scientific">Stenotrophomonas aracearum</name>
    <dbReference type="NCBI Taxonomy" id="3003272"/>
    <lineage>
        <taxon>Bacteria</taxon>
        <taxon>Pseudomonadati</taxon>
        <taxon>Pseudomonadota</taxon>
        <taxon>Gammaproteobacteria</taxon>
        <taxon>Lysobacterales</taxon>
        <taxon>Lysobacteraceae</taxon>
        <taxon>Stenotrophomonas</taxon>
    </lineage>
</organism>
<protein>
    <submittedName>
        <fullName evidence="4">Patatin-like phospholipase family protein</fullName>
    </submittedName>
</protein>
<proteinExistence type="predicted"/>
<keyword evidence="1 2" id="KW-0443">Lipid metabolism</keyword>
<sequence>MDASNARHRAFAWLALFLGCLLLAGCATLPRNPVPADQVAWAAVPGMPDVRGWAGRPNRDMELDFERSIRDERPDDFPVGGDGRIHYPHLALSGGGANGAFGAGFLNGWTATGTRPTFKIVTGVSTGALMAPYAFLGPDYDAALRRFYTTTSDADVFSAGNPLMALLRRESLANTAPLEALVARAIDAPLLRKIAAEHRAGRRLYMGTADLDSRHFVVWNMGLIATRGSPEALALFRRVMLASASIPIAFPPVLIEVEAHGKRYDEMHVDGFVAANIFLHAGIIDPQQIYNRVSRAPATYDTYLIHNGQLAAASDPAERSLRGIAFRTIEVAGRAGMIGDLFREYAYARRDRARFAWVTIDSTLDLPEATSFNPVQMKVLYDLGYQRARAGPVWLSRPPGMTPGDDP</sequence>
<evidence type="ECO:0000256" key="2">
    <source>
        <dbReference type="PROSITE-ProRule" id="PRU01161"/>
    </source>
</evidence>
<dbReference type="PROSITE" id="PS51635">
    <property type="entry name" value="PNPLA"/>
    <property type="match status" value="1"/>
</dbReference>
<keyword evidence="2" id="KW-0378">Hydrolase</keyword>
<evidence type="ECO:0000256" key="1">
    <source>
        <dbReference type="ARBA" id="ARBA00023098"/>
    </source>
</evidence>
<dbReference type="Gene3D" id="3.40.1090.10">
    <property type="entry name" value="Cytosolic phospholipase A2 catalytic domain"/>
    <property type="match status" value="1"/>
</dbReference>
<dbReference type="EMBL" id="CP115543">
    <property type="protein sequence ID" value="WNH47116.1"/>
    <property type="molecule type" value="Genomic_DNA"/>
</dbReference>
<reference evidence="4 5" key="1">
    <citation type="submission" date="2022-12" db="EMBL/GenBank/DDBJ databases">
        <title>Two new species, Stenotrophomonas aracearum and Stenotrophomonas oahuensis, isolated from Anthurium (Araceae family) in Hawaii.</title>
        <authorList>
            <person name="Chunag S.C."/>
            <person name="Dobhal S."/>
            <person name="Alvarez A."/>
            <person name="Arif M."/>
        </authorList>
    </citation>
    <scope>NUCLEOTIDE SEQUENCE [LARGE SCALE GENOMIC DNA]</scope>
    <source>
        <strain evidence="4 5">A5588</strain>
    </source>
</reference>
<dbReference type="SUPFAM" id="SSF52151">
    <property type="entry name" value="FabD/lysophospholipase-like"/>
    <property type="match status" value="1"/>
</dbReference>